<protein>
    <submittedName>
        <fullName evidence="3">DUF6491 family protein</fullName>
    </submittedName>
</protein>
<dbReference type="InterPro" id="IPR045500">
    <property type="entry name" value="DUF6491"/>
</dbReference>
<feature type="signal peptide" evidence="2">
    <location>
        <begin position="1"/>
        <end position="20"/>
    </location>
</feature>
<accession>A0ABV9C859</accession>
<keyword evidence="4" id="KW-1185">Reference proteome</keyword>
<evidence type="ECO:0000256" key="2">
    <source>
        <dbReference type="SAM" id="SignalP"/>
    </source>
</evidence>
<gene>
    <name evidence="3" type="ORF">ACFO5W_19725</name>
</gene>
<dbReference type="Proteomes" id="UP001595961">
    <property type="component" value="Unassembled WGS sequence"/>
</dbReference>
<evidence type="ECO:0000256" key="1">
    <source>
        <dbReference type="SAM" id="MobiDB-lite"/>
    </source>
</evidence>
<evidence type="ECO:0000313" key="3">
    <source>
        <dbReference type="EMBL" id="MFC4528882.1"/>
    </source>
</evidence>
<name>A0ABV9C859_9GAMM</name>
<dbReference type="EMBL" id="JBHSGA010000021">
    <property type="protein sequence ID" value="MFC4528882.1"/>
    <property type="molecule type" value="Genomic_DNA"/>
</dbReference>
<feature type="compositionally biased region" description="Basic and acidic residues" evidence="1">
    <location>
        <begin position="136"/>
        <end position="148"/>
    </location>
</feature>
<reference evidence="4" key="1">
    <citation type="journal article" date="2019" name="Int. J. Syst. Evol. Microbiol.">
        <title>The Global Catalogue of Microorganisms (GCM) 10K type strain sequencing project: providing services to taxonomists for standard genome sequencing and annotation.</title>
        <authorList>
            <consortium name="The Broad Institute Genomics Platform"/>
            <consortium name="The Broad Institute Genome Sequencing Center for Infectious Disease"/>
            <person name="Wu L."/>
            <person name="Ma J."/>
        </authorList>
    </citation>
    <scope>NUCLEOTIDE SEQUENCE [LARGE SCALE GENOMIC DNA]</scope>
    <source>
        <strain evidence="4">CCM 4481</strain>
    </source>
</reference>
<dbReference type="PROSITE" id="PS51257">
    <property type="entry name" value="PROKAR_LIPOPROTEIN"/>
    <property type="match status" value="1"/>
</dbReference>
<sequence>MALKHILMVGATVVLLAACARVGKDYTARVEARQQAYAAAAGGPVDRFHYFSLWSWEPLGDRQLAIYTRSSEAWLLDLDGYCSNLPFTNNIALTSQASEVLVKFDRVLTGPHDTPCFIKQIRPVDVAKLQSPQQGKPREIEEAQRPAK</sequence>
<dbReference type="RefSeq" id="WP_266152213.1">
    <property type="nucleotide sequence ID" value="NZ_CP064028.1"/>
</dbReference>
<keyword evidence="2" id="KW-0732">Signal</keyword>
<evidence type="ECO:0000313" key="4">
    <source>
        <dbReference type="Proteomes" id="UP001595961"/>
    </source>
</evidence>
<feature type="region of interest" description="Disordered" evidence="1">
    <location>
        <begin position="129"/>
        <end position="148"/>
    </location>
</feature>
<feature type="chain" id="PRO_5046595601" evidence="2">
    <location>
        <begin position="21"/>
        <end position="148"/>
    </location>
</feature>
<dbReference type="Pfam" id="PF20101">
    <property type="entry name" value="DUF6491"/>
    <property type="match status" value="1"/>
</dbReference>
<proteinExistence type="predicted"/>
<organism evidence="3 4">
    <name type="scientific">Dyella halodurans</name>
    <dbReference type="NCBI Taxonomy" id="1920171"/>
    <lineage>
        <taxon>Bacteria</taxon>
        <taxon>Pseudomonadati</taxon>
        <taxon>Pseudomonadota</taxon>
        <taxon>Gammaproteobacteria</taxon>
        <taxon>Lysobacterales</taxon>
        <taxon>Rhodanobacteraceae</taxon>
        <taxon>Dyella</taxon>
    </lineage>
</organism>
<comment type="caution">
    <text evidence="3">The sequence shown here is derived from an EMBL/GenBank/DDBJ whole genome shotgun (WGS) entry which is preliminary data.</text>
</comment>